<reference evidence="3 4" key="1">
    <citation type="journal article" date="2017" name="Int. J. Syst. Evol. Microbiol.">
        <title>Achromobacter aloeverae sp. nov., isolated from the root of Aloe vera (L.) Burm.f.</title>
        <authorList>
            <person name="Kuncharoen N."/>
            <person name="Muramatsu Y."/>
            <person name="Shibata C."/>
            <person name="Kamakura Y."/>
            <person name="Nakagawa Y."/>
            <person name="Tanasupawat S."/>
        </authorList>
    </citation>
    <scope>NUCLEOTIDE SEQUENCE [LARGE SCALE GENOMIC DNA]</scope>
    <source>
        <strain evidence="3 4">AVA-1</strain>
    </source>
</reference>
<proteinExistence type="predicted"/>
<dbReference type="InterPro" id="IPR002201">
    <property type="entry name" value="Glyco_trans_9"/>
</dbReference>
<comment type="caution">
    <text evidence="3">The sequence shown here is derived from an EMBL/GenBank/DDBJ whole genome shotgun (WGS) entry which is preliminary data.</text>
</comment>
<dbReference type="RefSeq" id="WP_129154051.1">
    <property type="nucleotide sequence ID" value="NZ_JBHSDO010000015.1"/>
</dbReference>
<evidence type="ECO:0000256" key="2">
    <source>
        <dbReference type="ARBA" id="ARBA00022679"/>
    </source>
</evidence>
<protein>
    <submittedName>
        <fullName evidence="3">Heptosyltransferase</fullName>
    </submittedName>
</protein>
<name>A0A4Q1HDM4_9BURK</name>
<evidence type="ECO:0000313" key="3">
    <source>
        <dbReference type="EMBL" id="RXN83938.1"/>
    </source>
</evidence>
<organism evidence="3 4">
    <name type="scientific">Achromobacter aloeverae</name>
    <dbReference type="NCBI Taxonomy" id="1750518"/>
    <lineage>
        <taxon>Bacteria</taxon>
        <taxon>Pseudomonadati</taxon>
        <taxon>Pseudomonadota</taxon>
        <taxon>Betaproteobacteria</taxon>
        <taxon>Burkholderiales</taxon>
        <taxon>Alcaligenaceae</taxon>
        <taxon>Achromobacter</taxon>
    </lineage>
</organism>
<dbReference type="Gene3D" id="3.40.50.2000">
    <property type="entry name" value="Glycogen Phosphorylase B"/>
    <property type="match status" value="2"/>
</dbReference>
<dbReference type="GO" id="GO:0008713">
    <property type="term" value="F:ADP-heptose-lipopolysaccharide heptosyltransferase activity"/>
    <property type="evidence" value="ECO:0007669"/>
    <property type="project" value="TreeGrafter"/>
</dbReference>
<accession>A0A4Q1HDM4</accession>
<dbReference type="AlphaFoldDB" id="A0A4Q1HDM4"/>
<dbReference type="EMBL" id="PYAL01000009">
    <property type="protein sequence ID" value="RXN83938.1"/>
    <property type="molecule type" value="Genomic_DNA"/>
</dbReference>
<dbReference type="GO" id="GO:0009244">
    <property type="term" value="P:lipopolysaccharide core region biosynthetic process"/>
    <property type="evidence" value="ECO:0007669"/>
    <property type="project" value="TreeGrafter"/>
</dbReference>
<gene>
    <name evidence="3" type="ORF">C7R54_27205</name>
</gene>
<dbReference type="CDD" id="cd03789">
    <property type="entry name" value="GT9_LPS_heptosyltransferase"/>
    <property type="match status" value="1"/>
</dbReference>
<dbReference type="Proteomes" id="UP000290849">
    <property type="component" value="Unassembled WGS sequence"/>
</dbReference>
<evidence type="ECO:0000256" key="1">
    <source>
        <dbReference type="ARBA" id="ARBA00022676"/>
    </source>
</evidence>
<dbReference type="Pfam" id="PF01075">
    <property type="entry name" value="Glyco_transf_9"/>
    <property type="match status" value="1"/>
</dbReference>
<evidence type="ECO:0000313" key="4">
    <source>
        <dbReference type="Proteomes" id="UP000290849"/>
    </source>
</evidence>
<dbReference type="OrthoDB" id="9797795at2"/>
<sequence length="337" mass="35467">MPSNLRLYVRLPNWVGDVCMSLPSLYVLQATGLPLTICARPWARDLLAGVAPAQDFVPMRGAWRADRAALRQQLRERGASARDCRGLSLPDSLSSAAVFRLAGIPTAGYRDDGRSLLLRWPIDKPGTPLHAVESWYYLTRKALTYWGLPAGAEQPGPALGLTPTADQGMAADAALAEAGLARGGFVLIAPTATGLHRGRNKVWPGFDALTRRLQAQGIDVAMCPPPSEVDEARRNAPSARLLPALGLGAFAALTTRAALVVCNDSGVSHVAAAAGARQVTLFGVTERDRTGPWSRDAVCLGSSQHWPAVEEVEPAVLALLQSTEAGAKDGATAGAAG</sequence>
<dbReference type="SUPFAM" id="SSF53756">
    <property type="entry name" value="UDP-Glycosyltransferase/glycogen phosphorylase"/>
    <property type="match status" value="1"/>
</dbReference>
<dbReference type="GO" id="GO:0005829">
    <property type="term" value="C:cytosol"/>
    <property type="evidence" value="ECO:0007669"/>
    <property type="project" value="TreeGrafter"/>
</dbReference>
<dbReference type="PANTHER" id="PTHR30160:SF7">
    <property type="entry name" value="ADP-HEPTOSE--LPS HEPTOSYLTRANSFERASE 2"/>
    <property type="match status" value="1"/>
</dbReference>
<keyword evidence="4" id="KW-1185">Reference proteome</keyword>
<dbReference type="InterPro" id="IPR051199">
    <property type="entry name" value="LPS_LOS_Heptosyltrfase"/>
</dbReference>
<keyword evidence="2 3" id="KW-0808">Transferase</keyword>
<keyword evidence="1" id="KW-0328">Glycosyltransferase</keyword>
<dbReference type="PANTHER" id="PTHR30160">
    <property type="entry name" value="TETRAACYLDISACCHARIDE 4'-KINASE-RELATED"/>
    <property type="match status" value="1"/>
</dbReference>